<evidence type="ECO:0000313" key="1">
    <source>
        <dbReference type="EMBL" id="QEG09453.1"/>
    </source>
</evidence>
<organism evidence="1 2">
    <name type="scientific">Serratia phage MyoSmar</name>
    <dbReference type="NCBI Taxonomy" id="2596673"/>
    <lineage>
        <taxon>Viruses</taxon>
        <taxon>Duplodnaviria</taxon>
        <taxon>Heunggongvirae</taxon>
        <taxon>Uroviricota</taxon>
        <taxon>Caudoviricetes</taxon>
        <taxon>Lindbergviridae</taxon>
        <taxon>Myosmarvirus</taxon>
        <taxon>Myosmarvirus myosmar</taxon>
    </lineage>
</organism>
<proteinExistence type="predicted"/>
<accession>A0A5B9NF60</accession>
<protein>
    <submittedName>
        <fullName evidence="1">Uncharacterized protein</fullName>
    </submittedName>
</protein>
<sequence>MTMMTPNPIHQLTISTIPSNSHILRLLTKISQNLLNV</sequence>
<evidence type="ECO:0000313" key="2">
    <source>
        <dbReference type="Proteomes" id="UP000322680"/>
    </source>
</evidence>
<dbReference type="Proteomes" id="UP000322680">
    <property type="component" value="Segment"/>
</dbReference>
<dbReference type="EMBL" id="MN062189">
    <property type="protein sequence ID" value="QEG09453.1"/>
    <property type="molecule type" value="Genomic_DNA"/>
</dbReference>
<name>A0A5B9NF60_9CAUD</name>
<keyword evidence="2" id="KW-1185">Reference proteome</keyword>
<reference evidence="2" key="1">
    <citation type="submission" date="2019-06" db="EMBL/GenBank/DDBJ databases">
        <title>Complete Genome Sequence of Serratia marcescens Myophage MyoSmar.</title>
        <authorList>
            <person name="Cooper S."/>
            <person name="Nguyen Q."/>
            <person name="Newkirk H."/>
            <person name="Liu M."/>
            <person name="Cahill J."/>
            <person name="Ramsey J."/>
        </authorList>
    </citation>
    <scope>NUCLEOTIDE SEQUENCE [LARGE SCALE GENOMIC DNA]</scope>
</reference>
<gene>
    <name evidence="1" type="ORF">CPT_MyoSmar_004</name>
</gene>